<evidence type="ECO:0000313" key="2">
    <source>
        <dbReference type="EMBL" id="MEE4582885.1"/>
    </source>
</evidence>
<dbReference type="SUPFAM" id="SSF51395">
    <property type="entry name" value="FMN-linked oxidoreductases"/>
    <property type="match status" value="1"/>
</dbReference>
<name>A0ABD5J3F0_9ACTN</name>
<evidence type="ECO:0000313" key="3">
    <source>
        <dbReference type="Proteomes" id="UP001354649"/>
    </source>
</evidence>
<gene>
    <name evidence="2" type="ORF">V2K49_06795</name>
</gene>
<dbReference type="InterPro" id="IPR013785">
    <property type="entry name" value="Aldolase_TIM"/>
</dbReference>
<dbReference type="EMBL" id="JAZBJQ010000003">
    <property type="protein sequence ID" value="MEE4582885.1"/>
    <property type="molecule type" value="Genomic_DNA"/>
</dbReference>
<evidence type="ECO:0000256" key="1">
    <source>
        <dbReference type="SAM" id="MobiDB-lite"/>
    </source>
</evidence>
<dbReference type="Proteomes" id="UP001354649">
    <property type="component" value="Unassembled WGS sequence"/>
</dbReference>
<accession>A0ABD5J3F0</accession>
<dbReference type="Gene3D" id="3.20.20.70">
    <property type="entry name" value="Aldolase class I"/>
    <property type="match status" value="1"/>
</dbReference>
<reference evidence="2 3" key="1">
    <citation type="submission" date="2023-11" db="EMBL/GenBank/DDBJ databases">
        <title>30 novel species of actinomycetes from the DSMZ collection.</title>
        <authorList>
            <person name="Nouioui I."/>
        </authorList>
    </citation>
    <scope>NUCLEOTIDE SEQUENCE [LARGE SCALE GENOMIC DNA]</scope>
    <source>
        <strain evidence="2 3">DSM 41602</strain>
    </source>
</reference>
<proteinExistence type="predicted"/>
<comment type="caution">
    <text evidence="2">The sequence shown here is derived from an EMBL/GenBank/DDBJ whole genome shotgun (WGS) entry which is preliminary data.</text>
</comment>
<sequence length="77" mass="7824">MLPDETGLAQDAEVAGEHGGGDIGSTSVPGDLMAEYYRQWASAGLIISECTYPDHGAQGWVGVPGIGTDEEAAGCQG</sequence>
<protein>
    <submittedName>
        <fullName evidence="2">Uncharacterized protein</fullName>
    </submittedName>
</protein>
<dbReference type="AlphaFoldDB" id="A0ABD5J3F0"/>
<feature type="region of interest" description="Disordered" evidence="1">
    <location>
        <begin position="1"/>
        <end position="27"/>
    </location>
</feature>
<organism evidence="2 3">
    <name type="scientific">Streptomyces antimycoticus</name>
    <dbReference type="NCBI Taxonomy" id="68175"/>
    <lineage>
        <taxon>Bacteria</taxon>
        <taxon>Bacillati</taxon>
        <taxon>Actinomycetota</taxon>
        <taxon>Actinomycetes</taxon>
        <taxon>Kitasatosporales</taxon>
        <taxon>Streptomycetaceae</taxon>
        <taxon>Streptomyces</taxon>
        <taxon>Streptomyces violaceusniger group</taxon>
    </lineage>
</organism>